<dbReference type="AlphaFoldDB" id="A0A366HKH5"/>
<dbReference type="PIRSF" id="PIRSF029720">
    <property type="entry name" value="UCP029720"/>
    <property type="match status" value="1"/>
</dbReference>
<dbReference type="InterPro" id="IPR014558">
    <property type="entry name" value="UCP029720"/>
</dbReference>
<sequence>MKPMKKRLFLPALLLVAGGGLFSAGAYAAPPTAGSNGMLVDHAGMTLYTFDKDVATSGKSACAGPCAANWPPLTADKSDKASGDFSIITREDGTRQWAHKGQPLYLYKSDQKPGDKTGDKFRDIWHAAKR</sequence>
<feature type="signal peptide" evidence="1">
    <location>
        <begin position="1"/>
        <end position="28"/>
    </location>
</feature>
<dbReference type="InterPro" id="IPR005297">
    <property type="entry name" value="Lipoprotein_repeat"/>
</dbReference>
<dbReference type="RefSeq" id="WP_346724782.1">
    <property type="nucleotide sequence ID" value="NZ_JACCEU010000001.1"/>
</dbReference>
<evidence type="ECO:0000313" key="2">
    <source>
        <dbReference type="EMBL" id="RBP42936.1"/>
    </source>
</evidence>
<reference evidence="2 3" key="1">
    <citation type="submission" date="2018-06" db="EMBL/GenBank/DDBJ databases">
        <title>Genomic Encyclopedia of Type Strains, Phase IV (KMG-IV): sequencing the most valuable type-strain genomes for metagenomic binning, comparative biology and taxonomic classification.</title>
        <authorList>
            <person name="Goeker M."/>
        </authorList>
    </citation>
    <scope>NUCLEOTIDE SEQUENCE [LARGE SCALE GENOMIC DNA]</scope>
    <source>
        <strain evidence="2 3">DSM 25520</strain>
    </source>
</reference>
<dbReference type="GO" id="GO:0043448">
    <property type="term" value="P:alkane catabolic process"/>
    <property type="evidence" value="ECO:0007669"/>
    <property type="project" value="TreeGrafter"/>
</dbReference>
<evidence type="ECO:0000313" key="3">
    <source>
        <dbReference type="Proteomes" id="UP000253628"/>
    </source>
</evidence>
<protein>
    <submittedName>
        <fullName evidence="2">Putative lipoprotein with Yx(FWY)xxD motif</fullName>
    </submittedName>
</protein>
<dbReference type="PANTHER" id="PTHR39335">
    <property type="entry name" value="BLL4220 PROTEIN"/>
    <property type="match status" value="1"/>
</dbReference>
<proteinExistence type="predicted"/>
<dbReference type="EMBL" id="QNRQ01000001">
    <property type="protein sequence ID" value="RBP42936.1"/>
    <property type="molecule type" value="Genomic_DNA"/>
</dbReference>
<name>A0A366HKH5_9BURK</name>
<organism evidence="2 3">
    <name type="scientific">Eoetvoesiella caeni</name>
    <dbReference type="NCBI Taxonomy" id="645616"/>
    <lineage>
        <taxon>Bacteria</taxon>
        <taxon>Pseudomonadati</taxon>
        <taxon>Pseudomonadota</taxon>
        <taxon>Betaproteobacteria</taxon>
        <taxon>Burkholderiales</taxon>
        <taxon>Alcaligenaceae</taxon>
        <taxon>Eoetvoesiella</taxon>
    </lineage>
</organism>
<feature type="chain" id="PRO_5016817364" evidence="1">
    <location>
        <begin position="29"/>
        <end position="130"/>
    </location>
</feature>
<keyword evidence="1" id="KW-0732">Signal</keyword>
<keyword evidence="3" id="KW-1185">Reference proteome</keyword>
<evidence type="ECO:0000256" key="1">
    <source>
        <dbReference type="SAM" id="SignalP"/>
    </source>
</evidence>
<dbReference type="PANTHER" id="PTHR39335:SF1">
    <property type="entry name" value="BLL4220 PROTEIN"/>
    <property type="match status" value="1"/>
</dbReference>
<dbReference type="Proteomes" id="UP000253628">
    <property type="component" value="Unassembled WGS sequence"/>
</dbReference>
<gene>
    <name evidence="2" type="ORF">DFR37_10161</name>
</gene>
<keyword evidence="2" id="KW-0449">Lipoprotein</keyword>
<dbReference type="Pfam" id="PF03640">
    <property type="entry name" value="Lipoprotein_15"/>
    <property type="match status" value="2"/>
</dbReference>
<accession>A0A366HKH5</accession>
<comment type="caution">
    <text evidence="2">The sequence shown here is derived from an EMBL/GenBank/DDBJ whole genome shotgun (WGS) entry which is preliminary data.</text>
</comment>